<name>A0ACB8EFQ5_9SAUR</name>
<dbReference type="Proteomes" id="UP000827872">
    <property type="component" value="Linkage Group LG16"/>
</dbReference>
<sequence>MHSPHKEDNLTFSGGLRGQSSQTLQQEGKPVFELHCSRLNKRTSVNPKEKKNLNAKKISNSRRAYLCARIWDFCTQRNLPFSHPTPAAGQPPLSFTPSTVLLLWETSDPQSNSPGCPASQAKGGSGTGVVLAEAEGSRLAPRFLKLF</sequence>
<reference evidence="1" key="1">
    <citation type="submission" date="2021-08" db="EMBL/GenBank/DDBJ databases">
        <title>The first chromosome-level gecko genome reveals the dynamic sex chromosomes of Neotropical dwarf geckos (Sphaerodactylidae: Sphaerodactylus).</title>
        <authorList>
            <person name="Pinto B.J."/>
            <person name="Keating S.E."/>
            <person name="Gamble T."/>
        </authorList>
    </citation>
    <scope>NUCLEOTIDE SEQUENCE</scope>
    <source>
        <strain evidence="1">TG3544</strain>
    </source>
</reference>
<dbReference type="EMBL" id="CM037629">
    <property type="protein sequence ID" value="KAH7990946.1"/>
    <property type="molecule type" value="Genomic_DNA"/>
</dbReference>
<organism evidence="1 2">
    <name type="scientific">Sphaerodactylus townsendi</name>
    <dbReference type="NCBI Taxonomy" id="933632"/>
    <lineage>
        <taxon>Eukaryota</taxon>
        <taxon>Metazoa</taxon>
        <taxon>Chordata</taxon>
        <taxon>Craniata</taxon>
        <taxon>Vertebrata</taxon>
        <taxon>Euteleostomi</taxon>
        <taxon>Lepidosauria</taxon>
        <taxon>Squamata</taxon>
        <taxon>Bifurcata</taxon>
        <taxon>Gekkota</taxon>
        <taxon>Sphaerodactylidae</taxon>
        <taxon>Sphaerodactylus</taxon>
    </lineage>
</organism>
<proteinExistence type="predicted"/>
<accession>A0ACB8EFQ5</accession>
<keyword evidence="2" id="KW-1185">Reference proteome</keyword>
<evidence type="ECO:0000313" key="2">
    <source>
        <dbReference type="Proteomes" id="UP000827872"/>
    </source>
</evidence>
<comment type="caution">
    <text evidence="1">The sequence shown here is derived from an EMBL/GenBank/DDBJ whole genome shotgun (WGS) entry which is preliminary data.</text>
</comment>
<protein>
    <submittedName>
        <fullName evidence="1">Uncharacterized protein</fullName>
    </submittedName>
</protein>
<gene>
    <name evidence="1" type="ORF">K3G42_013070</name>
</gene>
<evidence type="ECO:0000313" key="1">
    <source>
        <dbReference type="EMBL" id="KAH7990946.1"/>
    </source>
</evidence>